<gene>
    <name evidence="1" type="ORF">Lqui_0246</name>
</gene>
<dbReference type="STRING" id="45073.Lqui_0246"/>
<dbReference type="OrthoDB" id="5916960at2"/>
<dbReference type="PANTHER" id="PTHR30522:SF0">
    <property type="entry name" value="NUCLEOSIDE TRIPHOSPHATE PYROPHOSPHOHYDROLASE"/>
    <property type="match status" value="1"/>
</dbReference>
<proteinExistence type="predicted"/>
<dbReference type="GO" id="GO:0046047">
    <property type="term" value="P:TTP catabolic process"/>
    <property type="evidence" value="ECO:0007669"/>
    <property type="project" value="TreeGrafter"/>
</dbReference>
<accession>A0A0W0Y3Q3</accession>
<evidence type="ECO:0000313" key="1">
    <source>
        <dbReference type="EMBL" id="KTD51402.1"/>
    </source>
</evidence>
<dbReference type="CDD" id="cd11529">
    <property type="entry name" value="NTP-PPase_MazG_Cterm"/>
    <property type="match status" value="1"/>
</dbReference>
<sequence length="127" mass="14725">MNLFNKLIDLELDAMQFGFRWENARQILAQVESECVEVNQLLDQDLAENDLLQYEIGDLLHAVLSLCVYCGYDPELTLEKSLNKFEQRFSVVKQLAKSQNLNNLDHLSFEQLMALWKEAKTLADKKS</sequence>
<dbReference type="Proteomes" id="UP000054618">
    <property type="component" value="Unassembled WGS sequence"/>
</dbReference>
<dbReference type="InterPro" id="IPR011551">
    <property type="entry name" value="NTP_PyrPHydrolase_MazG"/>
</dbReference>
<dbReference type="GO" id="GO:0046052">
    <property type="term" value="P:UTP catabolic process"/>
    <property type="evidence" value="ECO:0007669"/>
    <property type="project" value="TreeGrafter"/>
</dbReference>
<dbReference type="SUPFAM" id="SSF101386">
    <property type="entry name" value="all-alpha NTP pyrophosphatases"/>
    <property type="match status" value="1"/>
</dbReference>
<dbReference type="GO" id="GO:0047429">
    <property type="term" value="F:nucleoside triphosphate diphosphatase activity"/>
    <property type="evidence" value="ECO:0007669"/>
    <property type="project" value="InterPro"/>
</dbReference>
<dbReference type="InterPro" id="IPR048011">
    <property type="entry name" value="NTP-PPase_MazG-like_C"/>
</dbReference>
<dbReference type="GO" id="GO:0006203">
    <property type="term" value="P:dGTP catabolic process"/>
    <property type="evidence" value="ECO:0007669"/>
    <property type="project" value="TreeGrafter"/>
</dbReference>
<organism evidence="1 2">
    <name type="scientific">Legionella quinlivanii</name>
    <dbReference type="NCBI Taxonomy" id="45073"/>
    <lineage>
        <taxon>Bacteria</taxon>
        <taxon>Pseudomonadati</taxon>
        <taxon>Pseudomonadota</taxon>
        <taxon>Gammaproteobacteria</taxon>
        <taxon>Legionellales</taxon>
        <taxon>Legionellaceae</taxon>
        <taxon>Legionella</taxon>
    </lineage>
</organism>
<reference evidence="1 2" key="1">
    <citation type="submission" date="2015-11" db="EMBL/GenBank/DDBJ databases">
        <title>Genomic analysis of 38 Legionella species identifies large and diverse effector repertoires.</title>
        <authorList>
            <person name="Burstein D."/>
            <person name="Amaro F."/>
            <person name="Zusman T."/>
            <person name="Lifshitz Z."/>
            <person name="Cohen O."/>
            <person name="Gilbert J.A."/>
            <person name="Pupko T."/>
            <person name="Shuman H.A."/>
            <person name="Segal G."/>
        </authorList>
    </citation>
    <scope>NUCLEOTIDE SEQUENCE [LARGE SCALE GENOMIC DNA]</scope>
    <source>
        <strain evidence="1 2">CDC#1442-AUS-E</strain>
    </source>
</reference>
<dbReference type="GO" id="GO:0046061">
    <property type="term" value="P:dATP catabolic process"/>
    <property type="evidence" value="ECO:0007669"/>
    <property type="project" value="TreeGrafter"/>
</dbReference>
<comment type="caution">
    <text evidence="1">The sequence shown here is derived from an EMBL/GenBank/DDBJ whole genome shotgun (WGS) entry which is preliminary data.</text>
</comment>
<dbReference type="EMBL" id="LNYS01000006">
    <property type="protein sequence ID" value="KTD51402.1"/>
    <property type="molecule type" value="Genomic_DNA"/>
</dbReference>
<dbReference type="PATRIC" id="fig|45073.5.peg.260"/>
<dbReference type="GO" id="GO:0046076">
    <property type="term" value="P:dTTP catabolic process"/>
    <property type="evidence" value="ECO:0007669"/>
    <property type="project" value="TreeGrafter"/>
</dbReference>
<dbReference type="PANTHER" id="PTHR30522">
    <property type="entry name" value="NUCLEOSIDE TRIPHOSPHATE PYROPHOSPHOHYDROLASE"/>
    <property type="match status" value="1"/>
</dbReference>
<keyword evidence="2" id="KW-1185">Reference proteome</keyword>
<dbReference type="Gene3D" id="1.10.287.1080">
    <property type="entry name" value="MazG-like"/>
    <property type="match status" value="1"/>
</dbReference>
<evidence type="ECO:0000313" key="2">
    <source>
        <dbReference type="Proteomes" id="UP000054618"/>
    </source>
</evidence>
<keyword evidence="1" id="KW-0378">Hydrolase</keyword>
<dbReference type="GO" id="GO:0046081">
    <property type="term" value="P:dUTP catabolic process"/>
    <property type="evidence" value="ECO:0007669"/>
    <property type="project" value="TreeGrafter"/>
</dbReference>
<dbReference type="AlphaFoldDB" id="A0A0W0Y3Q3"/>
<protein>
    <submittedName>
        <fullName evidence="1">Nucleoside triphosphate pyrophosphohydrolase MazG</fullName>
    </submittedName>
</protein>
<name>A0A0W0Y3Q3_9GAMM</name>
<dbReference type="RefSeq" id="WP_058506386.1">
    <property type="nucleotide sequence ID" value="NZ_CAAAIK010000020.1"/>
</dbReference>